<sequence>MEHIELITLASIAFFASIGHCIGMCGGIVLAYSASLPTRNSFASQDSKNPTPMLKTQKENTHSIFYNIISSLGYQLPFHLLYHCGKITTYCVLGFLVGALGHIAMPNENIKFSILLVIGVLLVIYGLVIGQFVNLHIRSLKFPFYAHIITFMRSLLTQGTKWRLYILGLCNGLLPCGIVYYFLLTAAIAGNGVNGAIVMGIFGIMTIPSLLLLGLISSSLQNKRLLFLRLSGATMVGFGLYEMYKASKSLGLLPFF</sequence>
<feature type="domain" description="Urease accessory protein UreH-like transmembrane" evidence="2">
    <location>
        <begin position="10"/>
        <end position="241"/>
    </location>
</feature>
<feature type="transmembrane region" description="Helical" evidence="1">
    <location>
        <begin position="163"/>
        <end position="183"/>
    </location>
</feature>
<dbReference type="PANTHER" id="PTHR42208:SF1">
    <property type="entry name" value="HEAVY METAL TRANSPORTER"/>
    <property type="match status" value="1"/>
</dbReference>
<feature type="transmembrane region" description="Helical" evidence="1">
    <location>
        <begin position="195"/>
        <end position="214"/>
    </location>
</feature>
<dbReference type="RefSeq" id="WP_034362777.1">
    <property type="nucleotide sequence ID" value="NZ_CAJUDB010000004.1"/>
</dbReference>
<protein>
    <submittedName>
        <fullName evidence="3">Sulfite exporter TauE/SafE family protein</fullName>
    </submittedName>
</protein>
<evidence type="ECO:0000256" key="1">
    <source>
        <dbReference type="SAM" id="Phobius"/>
    </source>
</evidence>
<keyword evidence="4" id="KW-1185">Reference proteome</keyword>
<gene>
    <name evidence="3" type="ORF">LS65_000255</name>
</gene>
<name>A0A4U8TSN4_9HELI</name>
<dbReference type="Pfam" id="PF13386">
    <property type="entry name" value="DsbD_2"/>
    <property type="match status" value="1"/>
</dbReference>
<feature type="transmembrane region" description="Helical" evidence="1">
    <location>
        <begin position="6"/>
        <end position="32"/>
    </location>
</feature>
<dbReference type="PANTHER" id="PTHR42208">
    <property type="entry name" value="HEAVY METAL TRANSPORTER-RELATED"/>
    <property type="match status" value="1"/>
</dbReference>
<evidence type="ECO:0000313" key="4">
    <source>
        <dbReference type="Proteomes" id="UP000029707"/>
    </source>
</evidence>
<reference evidence="3 4" key="1">
    <citation type="journal article" date="2014" name="Genome Announc.">
        <title>Draft genome sequences of eight enterohepatic helicobacter species isolated from both laboratory and wild rodents.</title>
        <authorList>
            <person name="Sheh A."/>
            <person name="Shen Z."/>
            <person name="Fox J.G."/>
        </authorList>
    </citation>
    <scope>NUCLEOTIDE SEQUENCE [LARGE SCALE GENOMIC DNA]</scope>
    <source>
        <strain evidence="3 4">MIT 01-6451</strain>
    </source>
</reference>
<keyword evidence="1" id="KW-0472">Membrane</keyword>
<dbReference type="EMBL" id="JRMQ02000001">
    <property type="protein sequence ID" value="TLE03246.1"/>
    <property type="molecule type" value="Genomic_DNA"/>
</dbReference>
<dbReference type="Proteomes" id="UP000029707">
    <property type="component" value="Unassembled WGS sequence"/>
</dbReference>
<evidence type="ECO:0000313" key="3">
    <source>
        <dbReference type="EMBL" id="TLE03246.1"/>
    </source>
</evidence>
<organism evidence="3 4">
    <name type="scientific">Helicobacter japonicus</name>
    <dbReference type="NCBI Taxonomy" id="425400"/>
    <lineage>
        <taxon>Bacteria</taxon>
        <taxon>Pseudomonadati</taxon>
        <taxon>Campylobacterota</taxon>
        <taxon>Epsilonproteobacteria</taxon>
        <taxon>Campylobacterales</taxon>
        <taxon>Helicobacteraceae</taxon>
        <taxon>Helicobacter</taxon>
    </lineage>
</organism>
<feature type="transmembrane region" description="Helical" evidence="1">
    <location>
        <begin position="112"/>
        <end position="133"/>
    </location>
</feature>
<dbReference type="OrthoDB" id="9798690at2"/>
<dbReference type="STRING" id="425400.LS65_07450"/>
<comment type="caution">
    <text evidence="3">The sequence shown here is derived from an EMBL/GenBank/DDBJ whole genome shotgun (WGS) entry which is preliminary data.</text>
</comment>
<feature type="transmembrane region" description="Helical" evidence="1">
    <location>
        <begin position="87"/>
        <end position="105"/>
    </location>
</feature>
<accession>A0A4U8TSN4</accession>
<keyword evidence="1" id="KW-0812">Transmembrane</keyword>
<proteinExistence type="predicted"/>
<dbReference type="InterPro" id="IPR039447">
    <property type="entry name" value="UreH-like_TM_dom"/>
</dbReference>
<dbReference type="AlphaFoldDB" id="A0A4U8TSN4"/>
<feature type="transmembrane region" description="Helical" evidence="1">
    <location>
        <begin position="226"/>
        <end position="244"/>
    </location>
</feature>
<keyword evidence="1" id="KW-1133">Transmembrane helix</keyword>
<evidence type="ECO:0000259" key="2">
    <source>
        <dbReference type="Pfam" id="PF13386"/>
    </source>
</evidence>
<feature type="transmembrane region" description="Helical" evidence="1">
    <location>
        <begin position="139"/>
        <end position="156"/>
    </location>
</feature>